<dbReference type="RefSeq" id="XP_064853606.1">
    <property type="nucleotide sequence ID" value="XM_064997534.1"/>
</dbReference>
<name>A0AAV5QNW2_9ASCO</name>
<comment type="caution">
    <text evidence="3">The sequence shown here is derived from an EMBL/GenBank/DDBJ whole genome shotgun (WGS) entry which is preliminary data.</text>
</comment>
<feature type="transmembrane region" description="Helical" evidence="1">
    <location>
        <begin position="106"/>
        <end position="133"/>
    </location>
</feature>
<keyword evidence="1" id="KW-0472">Membrane</keyword>
<evidence type="ECO:0000313" key="4">
    <source>
        <dbReference type="Proteomes" id="UP001360560"/>
    </source>
</evidence>
<organism evidence="3 4">
    <name type="scientific">Saccharomycopsis crataegensis</name>
    <dbReference type="NCBI Taxonomy" id="43959"/>
    <lineage>
        <taxon>Eukaryota</taxon>
        <taxon>Fungi</taxon>
        <taxon>Dikarya</taxon>
        <taxon>Ascomycota</taxon>
        <taxon>Saccharomycotina</taxon>
        <taxon>Saccharomycetes</taxon>
        <taxon>Saccharomycopsidaceae</taxon>
        <taxon>Saccharomycopsis</taxon>
    </lineage>
</organism>
<evidence type="ECO:0000256" key="1">
    <source>
        <dbReference type="SAM" id="Phobius"/>
    </source>
</evidence>
<keyword evidence="1" id="KW-1133">Transmembrane helix</keyword>
<feature type="signal peptide" evidence="2">
    <location>
        <begin position="1"/>
        <end position="33"/>
    </location>
</feature>
<dbReference type="EMBL" id="BTFZ01000011">
    <property type="protein sequence ID" value="GMM36610.1"/>
    <property type="molecule type" value="Genomic_DNA"/>
</dbReference>
<dbReference type="Proteomes" id="UP001360560">
    <property type="component" value="Unassembled WGS sequence"/>
</dbReference>
<keyword evidence="2" id="KW-0732">Signal</keyword>
<gene>
    <name evidence="3" type="ORF">DASC09_039350</name>
</gene>
<dbReference type="AlphaFoldDB" id="A0AAV5QNW2"/>
<dbReference type="GeneID" id="90074585"/>
<keyword evidence="1" id="KW-0812">Transmembrane</keyword>
<reference evidence="3 4" key="1">
    <citation type="journal article" date="2023" name="Elife">
        <title>Identification of key yeast species and microbe-microbe interactions impacting larval growth of Drosophila in the wild.</title>
        <authorList>
            <person name="Mure A."/>
            <person name="Sugiura Y."/>
            <person name="Maeda R."/>
            <person name="Honda K."/>
            <person name="Sakurai N."/>
            <person name="Takahashi Y."/>
            <person name="Watada M."/>
            <person name="Katoh T."/>
            <person name="Gotoh A."/>
            <person name="Gotoh Y."/>
            <person name="Taniguchi I."/>
            <person name="Nakamura K."/>
            <person name="Hayashi T."/>
            <person name="Katayama T."/>
            <person name="Uemura T."/>
            <person name="Hattori Y."/>
        </authorList>
    </citation>
    <scope>NUCLEOTIDE SEQUENCE [LARGE SCALE GENOMIC DNA]</scope>
    <source>
        <strain evidence="3 4">SC-9</strain>
    </source>
</reference>
<sequence>MSFGQTPLNLVLLFDGLFEICALFFEAGEGAVALPITIGERVSKKIRKARYSLGWTSKAPEQQKPSMGKGAVKETFWDNLIRNNNNVYPNAKFSSAYRIGKLLESVFTVSAVGAGIIAFIVAIIISFVILFIYP</sequence>
<keyword evidence="4" id="KW-1185">Reference proteome</keyword>
<evidence type="ECO:0000256" key="2">
    <source>
        <dbReference type="SAM" id="SignalP"/>
    </source>
</evidence>
<evidence type="ECO:0000313" key="3">
    <source>
        <dbReference type="EMBL" id="GMM36610.1"/>
    </source>
</evidence>
<accession>A0AAV5QNW2</accession>
<protein>
    <submittedName>
        <fullName evidence="3">Uncharacterized protein</fullName>
    </submittedName>
</protein>
<feature type="chain" id="PRO_5043630069" evidence="2">
    <location>
        <begin position="34"/>
        <end position="134"/>
    </location>
</feature>
<proteinExistence type="predicted"/>